<reference evidence="2" key="1">
    <citation type="submission" date="2021-01" db="EMBL/GenBank/DDBJ databases">
        <authorList>
            <person name="Corre E."/>
            <person name="Pelletier E."/>
            <person name="Niang G."/>
            <person name="Scheremetjew M."/>
            <person name="Finn R."/>
            <person name="Kale V."/>
            <person name="Holt S."/>
            <person name="Cochrane G."/>
            <person name="Meng A."/>
            <person name="Brown T."/>
            <person name="Cohen L."/>
        </authorList>
    </citation>
    <scope>NUCLEOTIDE SEQUENCE</scope>
    <source>
        <strain evidence="2">379</strain>
    </source>
</reference>
<proteinExistence type="predicted"/>
<feature type="compositionally biased region" description="Polar residues" evidence="1">
    <location>
        <begin position="90"/>
        <end position="101"/>
    </location>
</feature>
<dbReference type="AlphaFoldDB" id="A0A7S3U0D5"/>
<protein>
    <submittedName>
        <fullName evidence="2">Uncharacterized protein</fullName>
    </submittedName>
</protein>
<evidence type="ECO:0000313" key="2">
    <source>
        <dbReference type="EMBL" id="CAE0599426.1"/>
    </source>
</evidence>
<sequence length="137" mass="14280">MAQAALDAMVARAVSMAGYPPSVKTAYSKVLTKAGITTPTMLFQLVLASPAVSPQSGLLYLLQQNGAPTSGPTLTQWVVVSGNLTNISLGTAGNKPSTAQDTFAPRPAPPPAPAARAQAQQWRSQQGLTADDYWPFP</sequence>
<accession>A0A7S3U0D5</accession>
<feature type="region of interest" description="Disordered" evidence="1">
    <location>
        <begin position="90"/>
        <end position="137"/>
    </location>
</feature>
<dbReference type="EMBL" id="HBIR01060718">
    <property type="protein sequence ID" value="CAE0599426.1"/>
    <property type="molecule type" value="Transcribed_RNA"/>
</dbReference>
<organism evidence="2">
    <name type="scientific">Emiliania huxleyi</name>
    <name type="common">Coccolithophore</name>
    <name type="synonym">Pontosphaera huxleyi</name>
    <dbReference type="NCBI Taxonomy" id="2903"/>
    <lineage>
        <taxon>Eukaryota</taxon>
        <taxon>Haptista</taxon>
        <taxon>Haptophyta</taxon>
        <taxon>Prymnesiophyceae</taxon>
        <taxon>Isochrysidales</taxon>
        <taxon>Noelaerhabdaceae</taxon>
        <taxon>Emiliania</taxon>
    </lineage>
</organism>
<name>A0A7S3U0D5_EMIHU</name>
<gene>
    <name evidence="2" type="ORF">EHUX00137_LOCUS47205</name>
</gene>
<evidence type="ECO:0000256" key="1">
    <source>
        <dbReference type="SAM" id="MobiDB-lite"/>
    </source>
</evidence>